<dbReference type="AlphaFoldDB" id="U4LT24"/>
<dbReference type="InterPro" id="IPR006665">
    <property type="entry name" value="OmpA-like"/>
</dbReference>
<accession>U4LT24</accession>
<name>U4LT24_PYROM</name>
<keyword evidence="4" id="KW-1185">Reference proteome</keyword>
<evidence type="ECO:0000259" key="2">
    <source>
        <dbReference type="PROSITE" id="PS51123"/>
    </source>
</evidence>
<dbReference type="EMBL" id="HF935890">
    <property type="protein sequence ID" value="CCX32585.1"/>
    <property type="molecule type" value="Genomic_DNA"/>
</dbReference>
<feature type="domain" description="OmpA-like" evidence="2">
    <location>
        <begin position="1"/>
        <end position="26"/>
    </location>
</feature>
<dbReference type="PROSITE" id="PS51123">
    <property type="entry name" value="OMPA_2"/>
    <property type="match status" value="1"/>
</dbReference>
<evidence type="ECO:0000256" key="1">
    <source>
        <dbReference type="SAM" id="MobiDB-lite"/>
    </source>
</evidence>
<gene>
    <name evidence="3" type="ORF">PCON_13425</name>
</gene>
<evidence type="ECO:0000313" key="3">
    <source>
        <dbReference type="EMBL" id="CCX32585.1"/>
    </source>
</evidence>
<organism evidence="3 4">
    <name type="scientific">Pyronema omphalodes (strain CBS 100304)</name>
    <name type="common">Pyronema confluens</name>
    <dbReference type="NCBI Taxonomy" id="1076935"/>
    <lineage>
        <taxon>Eukaryota</taxon>
        <taxon>Fungi</taxon>
        <taxon>Dikarya</taxon>
        <taxon>Ascomycota</taxon>
        <taxon>Pezizomycotina</taxon>
        <taxon>Pezizomycetes</taxon>
        <taxon>Pezizales</taxon>
        <taxon>Pyronemataceae</taxon>
        <taxon>Pyronema</taxon>
    </lineage>
</organism>
<sequence length="94" mass="10179">MLLGNNRSEAGRRRDRRVLLLTPAAARLRASRQTAQEQIPLCMGREASSSVAPGQLKLPRGGPGAKGADQRVQGPQILFHRLRASPTSLKNLSI</sequence>
<proteinExistence type="predicted"/>
<dbReference type="Proteomes" id="UP000018144">
    <property type="component" value="Unassembled WGS sequence"/>
</dbReference>
<protein>
    <recommendedName>
        <fullName evidence="2">OmpA-like domain-containing protein</fullName>
    </recommendedName>
</protein>
<feature type="region of interest" description="Disordered" evidence="1">
    <location>
        <begin position="44"/>
        <end position="71"/>
    </location>
</feature>
<evidence type="ECO:0000313" key="4">
    <source>
        <dbReference type="Proteomes" id="UP000018144"/>
    </source>
</evidence>
<reference evidence="3 4" key="1">
    <citation type="journal article" date="2013" name="PLoS Genet.">
        <title>The genome and development-dependent transcriptomes of Pyronema confluens: a window into fungal evolution.</title>
        <authorList>
            <person name="Traeger S."/>
            <person name="Altegoer F."/>
            <person name="Freitag M."/>
            <person name="Gabaldon T."/>
            <person name="Kempken F."/>
            <person name="Kumar A."/>
            <person name="Marcet-Houben M."/>
            <person name="Poggeler S."/>
            <person name="Stajich J.E."/>
            <person name="Nowrousian M."/>
        </authorList>
    </citation>
    <scope>NUCLEOTIDE SEQUENCE [LARGE SCALE GENOMIC DNA]</scope>
    <source>
        <strain evidence="4">CBS 100304</strain>
        <tissue evidence="3">Vegetative mycelium</tissue>
    </source>
</reference>